<reference evidence="1 2" key="1">
    <citation type="journal article" date="2024" name="IMA Fungus">
        <title>IMA Genome - F19 : A genome assembly and annotation guide to empower mycologists, including annotated draft genome sequences of Ceratocystis pirilliformis, Diaporthe australafricana, Fusarium ophioides, Paecilomyces lecythidis, and Sporothrix stenoceras.</title>
        <authorList>
            <person name="Aylward J."/>
            <person name="Wilson A.M."/>
            <person name="Visagie C.M."/>
            <person name="Spraker J."/>
            <person name="Barnes I."/>
            <person name="Buitendag C."/>
            <person name="Ceriani C."/>
            <person name="Del Mar Angel L."/>
            <person name="du Plessis D."/>
            <person name="Fuchs T."/>
            <person name="Gasser K."/>
            <person name="Kramer D."/>
            <person name="Li W."/>
            <person name="Munsamy K."/>
            <person name="Piso A."/>
            <person name="Price J.L."/>
            <person name="Sonnekus B."/>
            <person name="Thomas C."/>
            <person name="van der Nest A."/>
            <person name="van Dijk A."/>
            <person name="van Heerden A."/>
            <person name="van Vuuren N."/>
            <person name="Yilmaz N."/>
            <person name="Duong T.A."/>
            <person name="van der Merwe N.A."/>
            <person name="Wingfield M.J."/>
            <person name="Wingfield B.D."/>
        </authorList>
    </citation>
    <scope>NUCLEOTIDE SEQUENCE [LARGE SCALE GENOMIC DNA]</scope>
    <source>
        <strain evidence="1 2">CMW 5346</strain>
    </source>
</reference>
<dbReference type="EMBL" id="JAWCUI010000004">
    <property type="protein sequence ID" value="KAL1902588.1"/>
    <property type="molecule type" value="Genomic_DNA"/>
</dbReference>
<dbReference type="PANTHER" id="PTHR47438">
    <property type="entry name" value="PHOSPHATE METABOLISM PROTEIN 8-RELATED"/>
    <property type="match status" value="1"/>
</dbReference>
<comment type="caution">
    <text evidence="1">The sequence shown here is derived from an EMBL/GenBank/DDBJ whole genome shotgun (WGS) entry which is preliminary data.</text>
</comment>
<dbReference type="Proteomes" id="UP001583186">
    <property type="component" value="Unassembled WGS sequence"/>
</dbReference>
<protein>
    <submittedName>
        <fullName evidence="1">Suppressor of disruption of TFIIS</fullName>
    </submittedName>
</protein>
<dbReference type="InterPro" id="IPR036412">
    <property type="entry name" value="HAD-like_sf"/>
</dbReference>
<dbReference type="Gene3D" id="1.10.150.450">
    <property type="match status" value="1"/>
</dbReference>
<dbReference type="SUPFAM" id="SSF56784">
    <property type="entry name" value="HAD-like"/>
    <property type="match status" value="1"/>
</dbReference>
<accession>A0ABR3ZPF8</accession>
<dbReference type="InterPro" id="IPR010237">
    <property type="entry name" value="Pyr-5-nucltdase"/>
</dbReference>
<dbReference type="InterPro" id="IPR023214">
    <property type="entry name" value="HAD_sf"/>
</dbReference>
<dbReference type="SFLD" id="SFLDS00003">
    <property type="entry name" value="Haloacid_Dehalogenase"/>
    <property type="match status" value="1"/>
</dbReference>
<keyword evidence="2" id="KW-1185">Reference proteome</keyword>
<dbReference type="Gene3D" id="3.40.50.1000">
    <property type="entry name" value="HAD superfamily/HAD-like"/>
    <property type="match status" value="1"/>
</dbReference>
<name>A0ABR3ZPF8_9PEZI</name>
<evidence type="ECO:0000313" key="1">
    <source>
        <dbReference type="EMBL" id="KAL1902588.1"/>
    </source>
</evidence>
<evidence type="ECO:0000313" key="2">
    <source>
        <dbReference type="Proteomes" id="UP001583186"/>
    </source>
</evidence>
<organism evidence="1 2">
    <name type="scientific">Sporothrix stenoceras</name>
    <dbReference type="NCBI Taxonomy" id="5173"/>
    <lineage>
        <taxon>Eukaryota</taxon>
        <taxon>Fungi</taxon>
        <taxon>Dikarya</taxon>
        <taxon>Ascomycota</taxon>
        <taxon>Pezizomycotina</taxon>
        <taxon>Sordariomycetes</taxon>
        <taxon>Sordariomycetidae</taxon>
        <taxon>Ophiostomatales</taxon>
        <taxon>Ophiostomataceae</taxon>
        <taxon>Sporothrix</taxon>
    </lineage>
</organism>
<dbReference type="InterPro" id="IPR052791">
    <property type="entry name" value="SSM1_domain"/>
</dbReference>
<dbReference type="SFLD" id="SFLDG01129">
    <property type="entry name" value="C1.5:_HAD__Beta-PGM__Phosphata"/>
    <property type="match status" value="1"/>
</dbReference>
<dbReference type="NCBIfam" id="TIGR01993">
    <property type="entry name" value="Pyr-5-nucltdase"/>
    <property type="match status" value="1"/>
</dbReference>
<gene>
    <name evidence="1" type="primary">SDT1</name>
    <name evidence="1" type="ORF">Sste5346_001030</name>
</gene>
<sequence>MGDAASLPGAAAASAEKTQKKVFFFDIDNCAKVHDRMAKLIDEYFVNHLSLPWDEAVRLHKEYYQNYGLAIEGLVRHHQIDPLEYNAKVDDALPLDEIIKPNPVLKQLLQDIDRDKVRLWLFTNAYVTHGKRVVRLLEVEDQFEGITFCDYGSTPLVCKPHKDMFAKAMREAGIERVEDCFFVGEYRPGIVPILAVINTTTDDSYINCKSARELGWTAAHLVEEGVTSPRTPASQFQISTLNELRTVYPQLFKSSSA</sequence>
<proteinExistence type="predicted"/>
<dbReference type="Pfam" id="PF00702">
    <property type="entry name" value="Hydrolase"/>
    <property type="match status" value="1"/>
</dbReference>
<dbReference type="PANTHER" id="PTHR47438:SF1">
    <property type="entry name" value="PHOSPHATE METABOLISM PROTEIN 8-RELATED"/>
    <property type="match status" value="1"/>
</dbReference>